<accession>A0A8S5M872</accession>
<reference evidence="1" key="1">
    <citation type="journal article" date="2021" name="Proc. Natl. Acad. Sci. U.S.A.">
        <title>A Catalog of Tens of Thousands of Viruses from Human Metagenomes Reveals Hidden Associations with Chronic Diseases.</title>
        <authorList>
            <person name="Tisza M.J."/>
            <person name="Buck C.B."/>
        </authorList>
    </citation>
    <scope>NUCLEOTIDE SEQUENCE</scope>
    <source>
        <strain evidence="1">Ctrgt10</strain>
    </source>
</reference>
<dbReference type="EMBL" id="BK014839">
    <property type="protein sequence ID" value="DAD78163.1"/>
    <property type="molecule type" value="Genomic_DNA"/>
</dbReference>
<proteinExistence type="predicted"/>
<evidence type="ECO:0000313" key="1">
    <source>
        <dbReference type="EMBL" id="DAD78163.1"/>
    </source>
</evidence>
<protein>
    <submittedName>
        <fullName evidence="1">Tail sheath stabilizer</fullName>
    </submittedName>
</protein>
<name>A0A8S5M872_9CAUD</name>
<sequence>MSVGLYDKALTDKIKNWVVDPNLIVLGPDESDQLFRWKADITNDKPIELPLISIKRDSDISIGITAKRRMSYEGKTFSNNGLTTDHLNAIPMTLSYQIDIYTRYRNEADEYMRNFVYNIVNHPKMTIDIPYNDSNKQQDSFISLEGTVSDTSDIPERLIVGQFTRYTIPIKVIDAYLFSYNFKDIQKVGLAEIEANKQLENKAPDFSNNLDFYNVE</sequence>
<organism evidence="1">
    <name type="scientific">Siphoviridae sp. ctrgt10</name>
    <dbReference type="NCBI Taxonomy" id="2826479"/>
    <lineage>
        <taxon>Viruses</taxon>
        <taxon>Duplodnaviria</taxon>
        <taxon>Heunggongvirae</taxon>
        <taxon>Uroviricota</taxon>
        <taxon>Caudoviricetes</taxon>
    </lineage>
</organism>